<evidence type="ECO:0000259" key="5">
    <source>
        <dbReference type="PROSITE" id="PS51891"/>
    </source>
</evidence>
<dbReference type="OrthoDB" id="6329284at2759"/>
<dbReference type="InParanoid" id="W3X2W0"/>
<keyword evidence="7" id="KW-1185">Reference proteome</keyword>
<dbReference type="GO" id="GO:0016846">
    <property type="term" value="F:carbon-sulfur lyase activity"/>
    <property type="evidence" value="ECO:0007669"/>
    <property type="project" value="InterPro"/>
</dbReference>
<dbReference type="OMA" id="FNVEFCE"/>
<dbReference type="EMBL" id="KI912114">
    <property type="protein sequence ID" value="ETS79486.1"/>
    <property type="molecule type" value="Genomic_DNA"/>
</dbReference>
<keyword evidence="4" id="KW-0456">Lyase</keyword>
<dbReference type="AlphaFoldDB" id="W3X2W0"/>
<dbReference type="SUPFAM" id="SSF51316">
    <property type="entry name" value="Mss4-like"/>
    <property type="match status" value="1"/>
</dbReference>
<proteinExistence type="inferred from homology"/>
<organism evidence="6 7">
    <name type="scientific">Pestalotiopsis fici (strain W106-1 / CGMCC3.15140)</name>
    <dbReference type="NCBI Taxonomy" id="1229662"/>
    <lineage>
        <taxon>Eukaryota</taxon>
        <taxon>Fungi</taxon>
        <taxon>Dikarya</taxon>
        <taxon>Ascomycota</taxon>
        <taxon>Pezizomycotina</taxon>
        <taxon>Sordariomycetes</taxon>
        <taxon>Xylariomycetidae</taxon>
        <taxon>Amphisphaeriales</taxon>
        <taxon>Sporocadaceae</taxon>
        <taxon>Pestalotiopsis</taxon>
    </lineage>
</organism>
<gene>
    <name evidence="6" type="ORF">PFICI_09339</name>
</gene>
<dbReference type="RefSeq" id="XP_007836111.1">
    <property type="nucleotide sequence ID" value="XM_007837920.1"/>
</dbReference>
<evidence type="ECO:0000313" key="6">
    <source>
        <dbReference type="EMBL" id="ETS79486.1"/>
    </source>
</evidence>
<dbReference type="Gene3D" id="3.90.1590.10">
    <property type="entry name" value="glutathione-dependent formaldehyde- activating enzyme (gfa)"/>
    <property type="match status" value="1"/>
</dbReference>
<feature type="domain" description="CENP-V/GFA" evidence="5">
    <location>
        <begin position="13"/>
        <end position="127"/>
    </location>
</feature>
<dbReference type="InterPro" id="IPR011057">
    <property type="entry name" value="Mss4-like_sf"/>
</dbReference>
<sequence>MSAAENFPRPKYVEGGCLCGSLRYRVEFSNDHDFSKSSGTCQCTMDRKATGSLWFQYHQVRANSAFRFTSPTASLKHYISSAGTQRGFCGECGSFLYVRPAASEDYKRVTIAVGSVDALYLFGEDADGDEVPVGGFGRALANGWGDHEWCHNEIPGVTDKISILGYERGKRWATDPA</sequence>
<dbReference type="Pfam" id="PF04828">
    <property type="entry name" value="GFA"/>
    <property type="match status" value="1"/>
</dbReference>
<dbReference type="HOGENOM" id="CLU_095045_0_0_1"/>
<dbReference type="PROSITE" id="PS51891">
    <property type="entry name" value="CENP_V_GFA"/>
    <property type="match status" value="1"/>
</dbReference>
<dbReference type="Proteomes" id="UP000030651">
    <property type="component" value="Unassembled WGS sequence"/>
</dbReference>
<evidence type="ECO:0000313" key="7">
    <source>
        <dbReference type="Proteomes" id="UP000030651"/>
    </source>
</evidence>
<evidence type="ECO:0000256" key="2">
    <source>
        <dbReference type="ARBA" id="ARBA00022723"/>
    </source>
</evidence>
<dbReference type="GO" id="GO:0046872">
    <property type="term" value="F:metal ion binding"/>
    <property type="evidence" value="ECO:0007669"/>
    <property type="project" value="UniProtKB-KW"/>
</dbReference>
<evidence type="ECO:0000256" key="4">
    <source>
        <dbReference type="ARBA" id="ARBA00023239"/>
    </source>
</evidence>
<dbReference type="GeneID" id="19274352"/>
<keyword evidence="2" id="KW-0479">Metal-binding</keyword>
<dbReference type="PANTHER" id="PTHR33337">
    <property type="entry name" value="GFA DOMAIN-CONTAINING PROTEIN"/>
    <property type="match status" value="1"/>
</dbReference>
<protein>
    <recommendedName>
        <fullName evidence="5">CENP-V/GFA domain-containing protein</fullName>
    </recommendedName>
</protein>
<reference evidence="7" key="1">
    <citation type="journal article" date="2015" name="BMC Genomics">
        <title>Genomic and transcriptomic analysis of the endophytic fungus Pestalotiopsis fici reveals its lifestyle and high potential for synthesis of natural products.</title>
        <authorList>
            <person name="Wang X."/>
            <person name="Zhang X."/>
            <person name="Liu L."/>
            <person name="Xiang M."/>
            <person name="Wang W."/>
            <person name="Sun X."/>
            <person name="Che Y."/>
            <person name="Guo L."/>
            <person name="Liu G."/>
            <person name="Guo L."/>
            <person name="Wang C."/>
            <person name="Yin W.B."/>
            <person name="Stadler M."/>
            <person name="Zhang X."/>
            <person name="Liu X."/>
        </authorList>
    </citation>
    <scope>NUCLEOTIDE SEQUENCE [LARGE SCALE GENOMIC DNA]</scope>
    <source>
        <strain evidence="7">W106-1 / CGMCC3.15140</strain>
    </source>
</reference>
<dbReference type="KEGG" id="pfy:PFICI_09339"/>
<accession>W3X2W0</accession>
<dbReference type="PANTHER" id="PTHR33337:SF40">
    <property type="entry name" value="CENP-V_GFA DOMAIN-CONTAINING PROTEIN-RELATED"/>
    <property type="match status" value="1"/>
</dbReference>
<comment type="similarity">
    <text evidence="1">Belongs to the Gfa family.</text>
</comment>
<dbReference type="eggNOG" id="ENOG502T3HQ">
    <property type="taxonomic scope" value="Eukaryota"/>
</dbReference>
<evidence type="ECO:0000256" key="3">
    <source>
        <dbReference type="ARBA" id="ARBA00022833"/>
    </source>
</evidence>
<dbReference type="InterPro" id="IPR006913">
    <property type="entry name" value="CENP-V/GFA"/>
</dbReference>
<keyword evidence="3" id="KW-0862">Zinc</keyword>
<name>W3X2W0_PESFW</name>
<evidence type="ECO:0000256" key="1">
    <source>
        <dbReference type="ARBA" id="ARBA00005495"/>
    </source>
</evidence>